<dbReference type="PANTHER" id="PTHR39145">
    <property type="entry name" value="BIOGENESIS OF LYSOSOME-RELATED ORGANELLES COMPLEX 1 SUBUNIT CNL1"/>
    <property type="match status" value="1"/>
</dbReference>
<evidence type="ECO:0000313" key="8">
    <source>
        <dbReference type="EMBL" id="KAK0507320.1"/>
    </source>
</evidence>
<comment type="caution">
    <text evidence="8">The sequence shown here is derived from an EMBL/GenBank/DDBJ whole genome shotgun (WGS) entry which is preliminary data.</text>
</comment>
<dbReference type="GO" id="GO:0031083">
    <property type="term" value="C:BLOC-1 complex"/>
    <property type="evidence" value="ECO:0007669"/>
    <property type="project" value="InterPro"/>
</dbReference>
<feature type="region of interest" description="Disordered" evidence="7">
    <location>
        <begin position="36"/>
        <end position="76"/>
    </location>
</feature>
<comment type="function">
    <text evidence="1">Component of the biogenesis of lysosome-related organelles complex-1 (BLOC-1), a complex that is involved in endosomal cargo sorting.</text>
</comment>
<evidence type="ECO:0000256" key="1">
    <source>
        <dbReference type="ARBA" id="ARBA00003807"/>
    </source>
</evidence>
<keyword evidence="5" id="KW-0963">Cytoplasm</keyword>
<dbReference type="EMBL" id="JAFEKC020000024">
    <property type="protein sequence ID" value="KAK0507320.1"/>
    <property type="molecule type" value="Genomic_DNA"/>
</dbReference>
<evidence type="ECO:0000313" key="9">
    <source>
        <dbReference type="Proteomes" id="UP001166286"/>
    </source>
</evidence>
<name>A0AA39QSL4_9LECA</name>
<feature type="compositionally biased region" description="Low complexity" evidence="7">
    <location>
        <begin position="38"/>
        <end position="52"/>
    </location>
</feature>
<feature type="compositionally biased region" description="Basic residues" evidence="7">
    <location>
        <begin position="187"/>
        <end position="197"/>
    </location>
</feature>
<feature type="region of interest" description="Disordered" evidence="7">
    <location>
        <begin position="175"/>
        <end position="197"/>
    </location>
</feature>
<evidence type="ECO:0000256" key="4">
    <source>
        <dbReference type="ARBA" id="ARBA00014971"/>
    </source>
</evidence>
<feature type="compositionally biased region" description="Low complexity" evidence="7">
    <location>
        <begin position="59"/>
        <end position="74"/>
    </location>
</feature>
<dbReference type="GO" id="GO:0005737">
    <property type="term" value="C:cytoplasm"/>
    <property type="evidence" value="ECO:0007669"/>
    <property type="project" value="UniProtKB-SubCell"/>
</dbReference>
<dbReference type="AlphaFoldDB" id="A0AA39QSL4"/>
<accession>A0AA39QSL4</accession>
<protein>
    <recommendedName>
        <fullName evidence="4">Biogenesis of lysosome-related organelles complex 1 subunit CNL1</fullName>
    </recommendedName>
    <alternativeName>
        <fullName evidence="6">CNO-like protein 1</fullName>
    </alternativeName>
</protein>
<evidence type="ECO:0000256" key="5">
    <source>
        <dbReference type="ARBA" id="ARBA00022490"/>
    </source>
</evidence>
<dbReference type="Proteomes" id="UP001166286">
    <property type="component" value="Unassembled WGS sequence"/>
</dbReference>
<sequence>MPPALSGPLPPSIPDSQLGLSASELAILRQHQQIALASSSSTSHTTANSVSTRGRGHVRGSASTSRAASAASSNVGGGGGRLLLDAGSLAVLGRHFEGLMGAIGGRIDSLTAQTSASTISQSNRAATSIAAADAEIARFREILRQIDELETEFDKVRHIRDIVKSFRARVEGLERRVDGRAPPSHHGSSKGRGTIRR</sequence>
<evidence type="ECO:0000256" key="6">
    <source>
        <dbReference type="ARBA" id="ARBA00029995"/>
    </source>
</evidence>
<evidence type="ECO:0000256" key="3">
    <source>
        <dbReference type="ARBA" id="ARBA00007289"/>
    </source>
</evidence>
<evidence type="ECO:0000256" key="7">
    <source>
        <dbReference type="SAM" id="MobiDB-lite"/>
    </source>
</evidence>
<evidence type="ECO:0000256" key="2">
    <source>
        <dbReference type="ARBA" id="ARBA00004496"/>
    </source>
</evidence>
<dbReference type="GO" id="GO:0007032">
    <property type="term" value="P:endosome organization"/>
    <property type="evidence" value="ECO:0007669"/>
    <property type="project" value="TreeGrafter"/>
</dbReference>
<reference evidence="8" key="1">
    <citation type="submission" date="2023-03" db="EMBL/GenBank/DDBJ databases">
        <title>Complete genome of Cladonia borealis.</title>
        <authorList>
            <person name="Park H."/>
        </authorList>
    </citation>
    <scope>NUCLEOTIDE SEQUENCE</scope>
    <source>
        <strain evidence="8">ANT050790</strain>
    </source>
</reference>
<comment type="subcellular location">
    <subcellularLocation>
        <location evidence="2">Cytoplasm</location>
    </subcellularLocation>
</comment>
<organism evidence="8 9">
    <name type="scientific">Cladonia borealis</name>
    <dbReference type="NCBI Taxonomy" id="184061"/>
    <lineage>
        <taxon>Eukaryota</taxon>
        <taxon>Fungi</taxon>
        <taxon>Dikarya</taxon>
        <taxon>Ascomycota</taxon>
        <taxon>Pezizomycotina</taxon>
        <taxon>Lecanoromycetes</taxon>
        <taxon>OSLEUM clade</taxon>
        <taxon>Lecanoromycetidae</taxon>
        <taxon>Lecanorales</taxon>
        <taxon>Lecanorineae</taxon>
        <taxon>Cladoniaceae</taxon>
        <taxon>Cladonia</taxon>
    </lineage>
</organism>
<comment type="similarity">
    <text evidence="3">Belongs to the BLOC1S4 family.</text>
</comment>
<dbReference type="PANTHER" id="PTHR39145:SF1">
    <property type="entry name" value="BIOGENESIS OF LYSOSOME-RELATED ORGANELLES COMPLEX 1 SUBUNIT CNL1"/>
    <property type="match status" value="1"/>
</dbReference>
<gene>
    <name evidence="8" type="ORF">JMJ35_010358</name>
</gene>
<dbReference type="InterPro" id="IPR034455">
    <property type="entry name" value="CNL1"/>
</dbReference>
<proteinExistence type="inferred from homology"/>
<keyword evidence="9" id="KW-1185">Reference proteome</keyword>